<evidence type="ECO:0000313" key="6">
    <source>
        <dbReference type="Proteomes" id="UP000546200"/>
    </source>
</evidence>
<comment type="caution">
    <text evidence="5">The sequence shown here is derived from an EMBL/GenBank/DDBJ whole genome shotgun (WGS) entry which is preliminary data.</text>
</comment>
<dbReference type="PRINTS" id="PR00038">
    <property type="entry name" value="HTHLUXR"/>
</dbReference>
<sequence>MNSLEEVEPQLTDRELRILSLVARGYSAKQAALELGIAPRTVEKHIDHVRLKIRAKNRTHMVAQAIARQLI</sequence>
<keyword evidence="1" id="KW-0805">Transcription regulation</keyword>
<keyword evidence="2 5" id="KW-0238">DNA-binding</keyword>
<dbReference type="Gene3D" id="1.10.10.10">
    <property type="entry name" value="Winged helix-like DNA-binding domain superfamily/Winged helix DNA-binding domain"/>
    <property type="match status" value="1"/>
</dbReference>
<keyword evidence="3" id="KW-0804">Transcription</keyword>
<accession>A0A7W9BBW0</accession>
<dbReference type="SUPFAM" id="SSF46894">
    <property type="entry name" value="C-terminal effector domain of the bipartite response regulators"/>
    <property type="match status" value="1"/>
</dbReference>
<organism evidence="5 6">
    <name type="scientific">Sphingomonas aerophila</name>
    <dbReference type="NCBI Taxonomy" id="1344948"/>
    <lineage>
        <taxon>Bacteria</taxon>
        <taxon>Pseudomonadati</taxon>
        <taxon>Pseudomonadota</taxon>
        <taxon>Alphaproteobacteria</taxon>
        <taxon>Sphingomonadales</taxon>
        <taxon>Sphingomonadaceae</taxon>
        <taxon>Sphingomonas</taxon>
    </lineage>
</organism>
<keyword evidence="6" id="KW-1185">Reference proteome</keyword>
<dbReference type="RefSeq" id="WP_184055605.1">
    <property type="nucleotide sequence ID" value="NZ_JACIJK010000003.1"/>
</dbReference>
<gene>
    <name evidence="5" type="ORF">FHS94_001191</name>
</gene>
<protein>
    <submittedName>
        <fullName evidence="5">DNA-binding CsgD family transcriptional regulator</fullName>
    </submittedName>
</protein>
<dbReference type="PROSITE" id="PS50043">
    <property type="entry name" value="HTH_LUXR_2"/>
    <property type="match status" value="1"/>
</dbReference>
<name>A0A7W9BBW0_9SPHN</name>
<dbReference type="GO" id="GO:0003677">
    <property type="term" value="F:DNA binding"/>
    <property type="evidence" value="ECO:0007669"/>
    <property type="project" value="UniProtKB-KW"/>
</dbReference>
<evidence type="ECO:0000256" key="2">
    <source>
        <dbReference type="ARBA" id="ARBA00023125"/>
    </source>
</evidence>
<evidence type="ECO:0000256" key="3">
    <source>
        <dbReference type="ARBA" id="ARBA00023163"/>
    </source>
</evidence>
<evidence type="ECO:0000256" key="1">
    <source>
        <dbReference type="ARBA" id="ARBA00023015"/>
    </source>
</evidence>
<dbReference type="InterPro" id="IPR016032">
    <property type="entry name" value="Sig_transdc_resp-reg_C-effctor"/>
</dbReference>
<dbReference type="GO" id="GO:0006355">
    <property type="term" value="P:regulation of DNA-templated transcription"/>
    <property type="evidence" value="ECO:0007669"/>
    <property type="project" value="InterPro"/>
</dbReference>
<feature type="domain" description="HTH luxR-type" evidence="4">
    <location>
        <begin position="4"/>
        <end position="69"/>
    </location>
</feature>
<dbReference type="CDD" id="cd06170">
    <property type="entry name" value="LuxR_C_like"/>
    <property type="match status" value="1"/>
</dbReference>
<proteinExistence type="predicted"/>
<evidence type="ECO:0000259" key="4">
    <source>
        <dbReference type="PROSITE" id="PS50043"/>
    </source>
</evidence>
<dbReference type="InterPro" id="IPR000792">
    <property type="entry name" value="Tscrpt_reg_LuxR_C"/>
</dbReference>
<reference evidence="5 6" key="1">
    <citation type="submission" date="2020-08" db="EMBL/GenBank/DDBJ databases">
        <title>Genomic Encyclopedia of Type Strains, Phase IV (KMG-IV): sequencing the most valuable type-strain genomes for metagenomic binning, comparative biology and taxonomic classification.</title>
        <authorList>
            <person name="Goeker M."/>
        </authorList>
    </citation>
    <scope>NUCLEOTIDE SEQUENCE [LARGE SCALE GENOMIC DNA]</scope>
    <source>
        <strain evidence="5 6">DSM 100044</strain>
    </source>
</reference>
<dbReference type="PANTHER" id="PTHR44688:SF16">
    <property type="entry name" value="DNA-BINDING TRANSCRIPTIONAL ACTIVATOR DEVR_DOSR"/>
    <property type="match status" value="1"/>
</dbReference>
<dbReference type="EMBL" id="JACIJK010000003">
    <property type="protein sequence ID" value="MBB5714360.1"/>
    <property type="molecule type" value="Genomic_DNA"/>
</dbReference>
<dbReference type="SMART" id="SM00421">
    <property type="entry name" value="HTH_LUXR"/>
    <property type="match status" value="1"/>
</dbReference>
<dbReference type="Proteomes" id="UP000546200">
    <property type="component" value="Unassembled WGS sequence"/>
</dbReference>
<dbReference type="Pfam" id="PF00196">
    <property type="entry name" value="GerE"/>
    <property type="match status" value="1"/>
</dbReference>
<dbReference type="InterPro" id="IPR036388">
    <property type="entry name" value="WH-like_DNA-bd_sf"/>
</dbReference>
<dbReference type="AlphaFoldDB" id="A0A7W9BBW0"/>
<dbReference type="PANTHER" id="PTHR44688">
    <property type="entry name" value="DNA-BINDING TRANSCRIPTIONAL ACTIVATOR DEVR_DOSR"/>
    <property type="match status" value="1"/>
</dbReference>
<evidence type="ECO:0000313" key="5">
    <source>
        <dbReference type="EMBL" id="MBB5714360.1"/>
    </source>
</evidence>